<name>A0ACB9P0E5_9MYRT</name>
<sequence length="256" mass="28532">MDEEGGAGGGDLLHNISFQTRRTPYAVQDRTNKRKLSSVELELPEAKYKCVELESDCDTTSLLVEAGDEALTADREHAFDASRVDSVKDSNIIADDADTAMSAYFDFNCGNSPAGRKDTAYTSGKWPDRDYPPEMRFTSEAAKEVIMESRRRECNVVFGRHGENSHECGLQMRQMLEEQLLEHGVDLNSGCSEYASAYEDLRINKEAEDCDLTSVLGSTSYALSSGRSSANNETLNSTKRPTIDTEFEEYFSMLMM</sequence>
<evidence type="ECO:0000313" key="2">
    <source>
        <dbReference type="Proteomes" id="UP001057402"/>
    </source>
</evidence>
<organism evidence="1 2">
    <name type="scientific">Melastoma candidum</name>
    <dbReference type="NCBI Taxonomy" id="119954"/>
    <lineage>
        <taxon>Eukaryota</taxon>
        <taxon>Viridiplantae</taxon>
        <taxon>Streptophyta</taxon>
        <taxon>Embryophyta</taxon>
        <taxon>Tracheophyta</taxon>
        <taxon>Spermatophyta</taxon>
        <taxon>Magnoliopsida</taxon>
        <taxon>eudicotyledons</taxon>
        <taxon>Gunneridae</taxon>
        <taxon>Pentapetalae</taxon>
        <taxon>rosids</taxon>
        <taxon>malvids</taxon>
        <taxon>Myrtales</taxon>
        <taxon>Melastomataceae</taxon>
        <taxon>Melastomatoideae</taxon>
        <taxon>Melastomateae</taxon>
        <taxon>Melastoma</taxon>
    </lineage>
</organism>
<evidence type="ECO:0000313" key="1">
    <source>
        <dbReference type="EMBL" id="KAI4341841.1"/>
    </source>
</evidence>
<protein>
    <submittedName>
        <fullName evidence="1">Uncharacterized protein</fullName>
    </submittedName>
</protein>
<accession>A0ACB9P0E5</accession>
<dbReference type="Proteomes" id="UP001057402">
    <property type="component" value="Chromosome 7"/>
</dbReference>
<keyword evidence="2" id="KW-1185">Reference proteome</keyword>
<comment type="caution">
    <text evidence="1">The sequence shown here is derived from an EMBL/GenBank/DDBJ whole genome shotgun (WGS) entry which is preliminary data.</text>
</comment>
<dbReference type="EMBL" id="CM042886">
    <property type="protein sequence ID" value="KAI4341841.1"/>
    <property type="molecule type" value="Genomic_DNA"/>
</dbReference>
<gene>
    <name evidence="1" type="ORF">MLD38_026516</name>
</gene>
<reference evidence="2" key="1">
    <citation type="journal article" date="2023" name="Front. Plant Sci.">
        <title>Chromosomal-level genome assembly of Melastoma candidum provides insights into trichome evolution.</title>
        <authorList>
            <person name="Zhong Y."/>
            <person name="Wu W."/>
            <person name="Sun C."/>
            <person name="Zou P."/>
            <person name="Liu Y."/>
            <person name="Dai S."/>
            <person name="Zhou R."/>
        </authorList>
    </citation>
    <scope>NUCLEOTIDE SEQUENCE [LARGE SCALE GENOMIC DNA]</scope>
</reference>
<proteinExistence type="predicted"/>